<dbReference type="Pfam" id="PF08418">
    <property type="entry name" value="Pol_alpha_B_N"/>
    <property type="match status" value="1"/>
</dbReference>
<keyword evidence="5" id="KW-0539">Nucleus</keyword>
<keyword evidence="10" id="KW-1185">Reference proteome</keyword>
<dbReference type="OrthoDB" id="336885at2759"/>
<evidence type="ECO:0000313" key="10">
    <source>
        <dbReference type="Proteomes" id="UP001141552"/>
    </source>
</evidence>
<feature type="domain" description="DNA polymerase alpha subunit B OB" evidence="8">
    <location>
        <begin position="217"/>
        <end position="318"/>
    </location>
</feature>
<gene>
    <name evidence="9" type="ORF">Tsubulata_016860</name>
</gene>
<dbReference type="InterPro" id="IPR016722">
    <property type="entry name" value="DNA_pol_alpha_bsu"/>
</dbReference>
<evidence type="ECO:0000256" key="4">
    <source>
        <dbReference type="ARBA" id="ARBA00022705"/>
    </source>
</evidence>
<dbReference type="InterPro" id="IPR007185">
    <property type="entry name" value="DNA_pol_a/d/e_bsu"/>
</dbReference>
<dbReference type="Pfam" id="PF22062">
    <property type="entry name" value="OB_DPOA2"/>
    <property type="match status" value="1"/>
</dbReference>
<evidence type="ECO:0000256" key="3">
    <source>
        <dbReference type="ARBA" id="ARBA00018596"/>
    </source>
</evidence>
<organism evidence="9 10">
    <name type="scientific">Turnera subulata</name>
    <dbReference type="NCBI Taxonomy" id="218843"/>
    <lineage>
        <taxon>Eukaryota</taxon>
        <taxon>Viridiplantae</taxon>
        <taxon>Streptophyta</taxon>
        <taxon>Embryophyta</taxon>
        <taxon>Tracheophyta</taxon>
        <taxon>Spermatophyta</taxon>
        <taxon>Magnoliopsida</taxon>
        <taxon>eudicotyledons</taxon>
        <taxon>Gunneridae</taxon>
        <taxon>Pentapetalae</taxon>
        <taxon>rosids</taxon>
        <taxon>fabids</taxon>
        <taxon>Malpighiales</taxon>
        <taxon>Passifloraceae</taxon>
        <taxon>Turnera</taxon>
    </lineage>
</organism>
<evidence type="ECO:0000259" key="8">
    <source>
        <dbReference type="Pfam" id="PF22062"/>
    </source>
</evidence>
<protein>
    <recommendedName>
        <fullName evidence="3">DNA polymerase alpha subunit B</fullName>
    </recommendedName>
</protein>
<evidence type="ECO:0000259" key="6">
    <source>
        <dbReference type="Pfam" id="PF04042"/>
    </source>
</evidence>
<dbReference type="InterPro" id="IPR043034">
    <property type="entry name" value="DNA_pol_alpha_B_N_sf"/>
</dbReference>
<dbReference type="AlphaFoldDB" id="A0A9Q0FZ92"/>
<evidence type="ECO:0000256" key="5">
    <source>
        <dbReference type="ARBA" id="ARBA00023242"/>
    </source>
</evidence>
<reference evidence="9" key="2">
    <citation type="journal article" date="2023" name="Plants (Basel)">
        <title>Annotation of the Turnera subulata (Passifloraceae) Draft Genome Reveals the S-Locus Evolved after the Divergence of Turneroideae from Passifloroideae in a Stepwise Manner.</title>
        <authorList>
            <person name="Henning P.M."/>
            <person name="Roalson E.H."/>
            <person name="Mir W."/>
            <person name="McCubbin A.G."/>
            <person name="Shore J.S."/>
        </authorList>
    </citation>
    <scope>NUCLEOTIDE SEQUENCE</scope>
    <source>
        <strain evidence="9">F60SS</strain>
    </source>
</reference>
<evidence type="ECO:0000256" key="2">
    <source>
        <dbReference type="ARBA" id="ARBA00007299"/>
    </source>
</evidence>
<feature type="domain" description="DNA polymerase alpha subunit B N-terminal" evidence="7">
    <location>
        <begin position="3"/>
        <end position="50"/>
    </location>
</feature>
<name>A0A9Q0FZ92_9ROSI</name>
<dbReference type="Gene3D" id="1.10.8.530">
    <property type="entry name" value="DNA polymerase alpha-primase, subunit B, N-terminal domain"/>
    <property type="match status" value="1"/>
</dbReference>
<reference evidence="9" key="1">
    <citation type="submission" date="2022-02" db="EMBL/GenBank/DDBJ databases">
        <authorList>
            <person name="Henning P.M."/>
            <person name="McCubbin A.G."/>
            <person name="Shore J.S."/>
        </authorList>
    </citation>
    <scope>NUCLEOTIDE SEQUENCE</scope>
    <source>
        <strain evidence="9">F60SS</strain>
        <tissue evidence="9">Leaves</tissue>
    </source>
</reference>
<dbReference type="EMBL" id="JAKUCV010003328">
    <property type="protein sequence ID" value="KAJ4839405.1"/>
    <property type="molecule type" value="Genomic_DNA"/>
</dbReference>
<dbReference type="PANTHER" id="PTHR23061:SF12">
    <property type="entry name" value="DNA POLYMERASE ALPHA SUBUNIT B"/>
    <property type="match status" value="1"/>
</dbReference>
<evidence type="ECO:0000313" key="9">
    <source>
        <dbReference type="EMBL" id="KAJ4839405.1"/>
    </source>
</evidence>
<evidence type="ECO:0000259" key="7">
    <source>
        <dbReference type="Pfam" id="PF08418"/>
    </source>
</evidence>
<dbReference type="Gene3D" id="3.60.21.60">
    <property type="match status" value="1"/>
</dbReference>
<evidence type="ECO:0000256" key="1">
    <source>
        <dbReference type="ARBA" id="ARBA00004123"/>
    </source>
</evidence>
<dbReference type="PANTHER" id="PTHR23061">
    <property type="entry name" value="DNA POLYMERASE 2 ALPHA 70 KDA SUBUNIT"/>
    <property type="match status" value="1"/>
</dbReference>
<dbReference type="InterPro" id="IPR054300">
    <property type="entry name" value="OB_DPOA2"/>
</dbReference>
<dbReference type="GO" id="GO:0006270">
    <property type="term" value="P:DNA replication initiation"/>
    <property type="evidence" value="ECO:0007669"/>
    <property type="project" value="TreeGrafter"/>
</dbReference>
<comment type="similarity">
    <text evidence="2">Belongs to the DNA polymerase alpha subunit B family.</text>
</comment>
<sequence>MEEEIKAEFSKSGFSLDEEEEVLKKCLAFCINYNLKPSDLVSSWEVYYLNRQLDESVVRNGEMDGFLLHLQNEQKEMVIKEEPNLHVYSSKDVEMILNDEEGDAKEEIPSTPGDKSLKLQWESSDSALKPHGSGYSTVKSKLVTPFGRRTEKLVEKFSISNLPDSENGENDNAQEISEDDIIKRVQQRKRCSLTLNGSGPEPGCRFMYDRIEDRFNALDNRIKKHAAALSASGFYEEPTDPTVASQRNVFTVGMICCDGEGRLNDKSILLQSSSELSGGRNVRLDVTKLSQFSIFPGQIVGIEGQNPSGHCFIASKLVDSVPLSDCGDENLPPAKRQAFDQEFQSADLSSAQDQTLSALIASGPFTTSDNLLFEPFKELLAYASRKLPQLLILLGPFIDSDHPEISKGTTDRSFEDIFHHEIIKSPAFDINLPNLKHQVISLTNPGSFEANQASEDNI</sequence>
<dbReference type="Pfam" id="PF04042">
    <property type="entry name" value="DNA_pol_E_B"/>
    <property type="match status" value="1"/>
</dbReference>
<accession>A0A9Q0FZ92</accession>
<proteinExistence type="inferred from homology"/>
<dbReference type="InterPro" id="IPR013627">
    <property type="entry name" value="Pol_alpha_B_N"/>
</dbReference>
<dbReference type="FunFam" id="1.10.8.530:FF:000002">
    <property type="entry name" value="DNA polymerase alpha subunit B"/>
    <property type="match status" value="1"/>
</dbReference>
<comment type="subcellular location">
    <subcellularLocation>
        <location evidence="1">Nucleus</location>
    </subcellularLocation>
</comment>
<comment type="caution">
    <text evidence="9">The sequence shown here is derived from an EMBL/GenBank/DDBJ whole genome shotgun (WGS) entry which is preliminary data.</text>
</comment>
<keyword evidence="4" id="KW-0235">DNA replication</keyword>
<dbReference type="GO" id="GO:0005658">
    <property type="term" value="C:alpha DNA polymerase:primase complex"/>
    <property type="evidence" value="ECO:0007669"/>
    <property type="project" value="TreeGrafter"/>
</dbReference>
<dbReference type="Proteomes" id="UP001141552">
    <property type="component" value="Unassembled WGS sequence"/>
</dbReference>
<feature type="domain" description="DNA polymerase alpha/delta/epsilon subunit B" evidence="6">
    <location>
        <begin position="359"/>
        <end position="419"/>
    </location>
</feature>
<dbReference type="PIRSF" id="PIRSF018300">
    <property type="entry name" value="DNA_pol_alph_2"/>
    <property type="match status" value="1"/>
</dbReference>
<dbReference type="GO" id="GO:0003677">
    <property type="term" value="F:DNA binding"/>
    <property type="evidence" value="ECO:0007669"/>
    <property type="project" value="InterPro"/>
</dbReference>